<evidence type="ECO:0000256" key="3">
    <source>
        <dbReference type="ARBA" id="ARBA00022777"/>
    </source>
</evidence>
<dbReference type="EMBL" id="JBGUBD010000006">
    <property type="protein sequence ID" value="MFA9478926.1"/>
    <property type="molecule type" value="Genomic_DNA"/>
</dbReference>
<dbReference type="Gene3D" id="1.10.1070.20">
    <property type="match status" value="1"/>
</dbReference>
<reference evidence="5 6" key="1">
    <citation type="submission" date="2024-08" db="EMBL/GenBank/DDBJ databases">
        <title>Whole-genome sequencing of halo(alkali)philic microorganisms from hypersaline lakes.</title>
        <authorList>
            <person name="Sorokin D.Y."/>
            <person name="Merkel A.Y."/>
            <person name="Messina E."/>
            <person name="Yakimov M."/>
        </authorList>
    </citation>
    <scope>NUCLEOTIDE SEQUENCE [LARGE SCALE GENOMIC DNA]</scope>
    <source>
        <strain evidence="5 6">AB-hyl4</strain>
    </source>
</reference>
<name>A0ABV4U5X0_9BACT</name>
<feature type="domain" description="HipA-like C-terminal" evidence="4">
    <location>
        <begin position="15"/>
        <end position="132"/>
    </location>
</feature>
<sequence length="164" mass="18640">MLVQPWITGEQRDSLHYLEFVDELRQHGAAPHADMAMLWRRIVFSVMISNIDDHLRNHGFLYQGVDGWRLAPAYDINAVPVDIKPRVLSTAIDVDDITASLDRALEVAAYFELDHSQTRDIARQIGKAVSTWRLEAARHTVPGRQIDRMATAFEHDDLRAALAL</sequence>
<organism evidence="5 6">
    <name type="scientific">Natronomicrosphaera hydrolytica</name>
    <dbReference type="NCBI Taxonomy" id="3242702"/>
    <lineage>
        <taxon>Bacteria</taxon>
        <taxon>Pseudomonadati</taxon>
        <taxon>Planctomycetota</taxon>
        <taxon>Phycisphaerae</taxon>
        <taxon>Phycisphaerales</taxon>
        <taxon>Phycisphaeraceae</taxon>
        <taxon>Natronomicrosphaera</taxon>
    </lineage>
</organism>
<dbReference type="RefSeq" id="WP_425345845.1">
    <property type="nucleotide sequence ID" value="NZ_JBGUBD010000006.1"/>
</dbReference>
<gene>
    <name evidence="5" type="ORF">ACERK3_11565</name>
</gene>
<evidence type="ECO:0000256" key="1">
    <source>
        <dbReference type="ARBA" id="ARBA00010164"/>
    </source>
</evidence>
<dbReference type="InterPro" id="IPR052028">
    <property type="entry name" value="HipA_Ser/Thr_kinase"/>
</dbReference>
<dbReference type="InterPro" id="IPR012893">
    <property type="entry name" value="HipA-like_C"/>
</dbReference>
<evidence type="ECO:0000313" key="5">
    <source>
        <dbReference type="EMBL" id="MFA9478926.1"/>
    </source>
</evidence>
<evidence type="ECO:0000259" key="4">
    <source>
        <dbReference type="Pfam" id="PF07804"/>
    </source>
</evidence>
<evidence type="ECO:0000256" key="2">
    <source>
        <dbReference type="ARBA" id="ARBA00022679"/>
    </source>
</evidence>
<keyword evidence="6" id="KW-1185">Reference proteome</keyword>
<keyword evidence="2" id="KW-0808">Transferase</keyword>
<dbReference type="Pfam" id="PF07804">
    <property type="entry name" value="HipA_C"/>
    <property type="match status" value="1"/>
</dbReference>
<comment type="caution">
    <text evidence="5">The sequence shown here is derived from an EMBL/GenBank/DDBJ whole genome shotgun (WGS) entry which is preliminary data.</text>
</comment>
<evidence type="ECO:0000313" key="6">
    <source>
        <dbReference type="Proteomes" id="UP001575105"/>
    </source>
</evidence>
<dbReference type="PANTHER" id="PTHR37419">
    <property type="entry name" value="SERINE/THREONINE-PROTEIN KINASE TOXIN HIPA"/>
    <property type="match status" value="1"/>
</dbReference>
<accession>A0ABV4U5X0</accession>
<dbReference type="Proteomes" id="UP001575105">
    <property type="component" value="Unassembled WGS sequence"/>
</dbReference>
<comment type="similarity">
    <text evidence="1">Belongs to the HipA Ser/Thr kinase family.</text>
</comment>
<keyword evidence="3" id="KW-0418">Kinase</keyword>
<protein>
    <submittedName>
        <fullName evidence="5">HipA domain-containing protein</fullName>
    </submittedName>
</protein>
<proteinExistence type="inferred from homology"/>